<name>A0A1D1V0K2_RAMVA</name>
<dbReference type="OrthoDB" id="2418329at2759"/>
<dbReference type="PANTHER" id="PTHR34415:SF1">
    <property type="entry name" value="INTEGRASE CATALYTIC DOMAIN-CONTAINING PROTEIN"/>
    <property type="match status" value="1"/>
</dbReference>
<accession>A0A1D1V0K2</accession>
<comment type="caution">
    <text evidence="1">The sequence shown here is derived from an EMBL/GenBank/DDBJ whole genome shotgun (WGS) entry which is preliminary data.</text>
</comment>
<protein>
    <submittedName>
        <fullName evidence="1">Uncharacterized protein</fullName>
    </submittedName>
</protein>
<dbReference type="EMBL" id="BDGG01000002">
    <property type="protein sequence ID" value="GAU91978.1"/>
    <property type="molecule type" value="Genomic_DNA"/>
</dbReference>
<evidence type="ECO:0000313" key="2">
    <source>
        <dbReference type="Proteomes" id="UP000186922"/>
    </source>
</evidence>
<evidence type="ECO:0000313" key="1">
    <source>
        <dbReference type="EMBL" id="GAU91978.1"/>
    </source>
</evidence>
<dbReference type="AlphaFoldDB" id="A0A1D1V0K2"/>
<dbReference type="PANTHER" id="PTHR34415">
    <property type="entry name" value="INTEGRASE CATALYTIC DOMAIN-CONTAINING PROTEIN"/>
    <property type="match status" value="1"/>
</dbReference>
<sequence>MTAFPLDRQRNARFLFSSDRQICREAFVYANDITKSRLYRARKLVSNESFGNLQHGLAGAKGTSALKKPQIEGVLRFLVEYGSLHGLPVPTVQGTGTGLPNVYLPTKLAKVELWEGYEERMVDLGQAVKQQSFYNIWDKYVRHLKIRRAHTDMCKVCDKLISRIYHGPRDDAAKQAAKAHWEVHLEHAAQQRAQYREKVLMSKLQYKNLDPETKKFSTIDGRK</sequence>
<dbReference type="STRING" id="947166.A0A1D1V0K2"/>
<gene>
    <name evidence="1" type="primary">RvY_04131-1</name>
    <name evidence="1" type="synonym">RvY_04131.1</name>
    <name evidence="1" type="ORF">RvY_04131</name>
</gene>
<dbReference type="Proteomes" id="UP000186922">
    <property type="component" value="Unassembled WGS sequence"/>
</dbReference>
<keyword evidence="2" id="KW-1185">Reference proteome</keyword>
<organism evidence="1 2">
    <name type="scientific">Ramazzottius varieornatus</name>
    <name type="common">Water bear</name>
    <name type="synonym">Tardigrade</name>
    <dbReference type="NCBI Taxonomy" id="947166"/>
    <lineage>
        <taxon>Eukaryota</taxon>
        <taxon>Metazoa</taxon>
        <taxon>Ecdysozoa</taxon>
        <taxon>Tardigrada</taxon>
        <taxon>Eutardigrada</taxon>
        <taxon>Parachela</taxon>
        <taxon>Hypsibioidea</taxon>
        <taxon>Ramazzottiidae</taxon>
        <taxon>Ramazzottius</taxon>
    </lineage>
</organism>
<reference evidence="1 2" key="1">
    <citation type="journal article" date="2016" name="Nat. Commun.">
        <title>Extremotolerant tardigrade genome and improved radiotolerance of human cultured cells by tardigrade-unique protein.</title>
        <authorList>
            <person name="Hashimoto T."/>
            <person name="Horikawa D.D."/>
            <person name="Saito Y."/>
            <person name="Kuwahara H."/>
            <person name="Kozuka-Hata H."/>
            <person name="Shin-I T."/>
            <person name="Minakuchi Y."/>
            <person name="Ohishi K."/>
            <person name="Motoyama A."/>
            <person name="Aizu T."/>
            <person name="Enomoto A."/>
            <person name="Kondo K."/>
            <person name="Tanaka S."/>
            <person name="Hara Y."/>
            <person name="Koshikawa S."/>
            <person name="Sagara H."/>
            <person name="Miura T."/>
            <person name="Yokobori S."/>
            <person name="Miyagawa K."/>
            <person name="Suzuki Y."/>
            <person name="Kubo T."/>
            <person name="Oyama M."/>
            <person name="Kohara Y."/>
            <person name="Fujiyama A."/>
            <person name="Arakawa K."/>
            <person name="Katayama T."/>
            <person name="Toyoda A."/>
            <person name="Kunieda T."/>
        </authorList>
    </citation>
    <scope>NUCLEOTIDE SEQUENCE [LARGE SCALE GENOMIC DNA]</scope>
    <source>
        <strain evidence="1 2">YOKOZUNA-1</strain>
    </source>
</reference>
<proteinExistence type="predicted"/>